<evidence type="ECO:0000313" key="2">
    <source>
        <dbReference type="EMBL" id="MDQ2069735.1"/>
    </source>
</evidence>
<dbReference type="InterPro" id="IPR036291">
    <property type="entry name" value="NAD(P)-bd_dom_sf"/>
</dbReference>
<reference evidence="2 3" key="1">
    <citation type="submission" date="2023-08" db="EMBL/GenBank/DDBJ databases">
        <title>Whole-genome sequencing of halo(alkali)philic microorganisms from hypersaline lakes.</title>
        <authorList>
            <person name="Sorokin D.Y."/>
            <person name="Abbas B."/>
            <person name="Merkel A.Y."/>
        </authorList>
    </citation>
    <scope>NUCLEOTIDE SEQUENCE [LARGE SCALE GENOMIC DNA]</scope>
    <source>
        <strain evidence="2 3">AB-CW4</strain>
    </source>
</reference>
<dbReference type="Pfam" id="PF08240">
    <property type="entry name" value="ADH_N"/>
    <property type="match status" value="1"/>
</dbReference>
<dbReference type="InterPro" id="IPR051397">
    <property type="entry name" value="Zn-ADH-like_protein"/>
</dbReference>
<evidence type="ECO:0000259" key="1">
    <source>
        <dbReference type="SMART" id="SM00829"/>
    </source>
</evidence>
<dbReference type="SMART" id="SM00829">
    <property type="entry name" value="PKS_ER"/>
    <property type="match status" value="1"/>
</dbReference>
<comment type="caution">
    <text evidence="2">The sequence shown here is derived from an EMBL/GenBank/DDBJ whole genome shotgun (WGS) entry which is preliminary data.</text>
</comment>
<keyword evidence="3" id="KW-1185">Reference proteome</keyword>
<dbReference type="SUPFAM" id="SSF51735">
    <property type="entry name" value="NAD(P)-binding Rossmann-fold domains"/>
    <property type="match status" value="1"/>
</dbReference>
<feature type="domain" description="Enoyl reductase (ER)" evidence="1">
    <location>
        <begin position="19"/>
        <end position="327"/>
    </location>
</feature>
<dbReference type="RefSeq" id="WP_306728234.1">
    <property type="nucleotide sequence ID" value="NZ_JAVDDT010000004.1"/>
</dbReference>
<dbReference type="InterPro" id="IPR020843">
    <property type="entry name" value="ER"/>
</dbReference>
<proteinExistence type="predicted"/>
<gene>
    <name evidence="2" type="ORF">RBH19_07610</name>
</gene>
<sequence>MSDTFRAFRIHDEDGQIRSGFETLTLDDLHEGEVVIRAEYSSVNYKDALAATGKGKILRTSPCNGGIDVAGTVESSRDSRFSEGQKVLVTGCGLGEAHDGGYSEKVRVPADWIVPLPEGMDSRQAMAIGTAGFTAALAIHRMEHNGQAPDQGRVVVTGATGGVGSFAINMLAGLGYEVSALTGKAEEADYLKELGASEILLRDETDFGKRPMEKTRWAGAVDNVGGEALTWLTRTVGWWGNIAAIGNAASPKLETTVFPFILRGINLLGINSMATPMPLRRQVWERIGTDLNPSKLDLILNQEVAFDELPPVFDQVIEGKIRGRTVVRIQ</sequence>
<dbReference type="SUPFAM" id="SSF50129">
    <property type="entry name" value="GroES-like"/>
    <property type="match status" value="1"/>
</dbReference>
<dbReference type="Proteomes" id="UP001239019">
    <property type="component" value="Unassembled WGS sequence"/>
</dbReference>
<dbReference type="InterPro" id="IPR013149">
    <property type="entry name" value="ADH-like_C"/>
</dbReference>
<dbReference type="CDD" id="cd05280">
    <property type="entry name" value="MDR_yhdh_yhfp"/>
    <property type="match status" value="1"/>
</dbReference>
<protein>
    <submittedName>
        <fullName evidence="2">Oxidoreductase</fullName>
    </submittedName>
</protein>
<organism evidence="2 3">
    <name type="scientific">Natronospira bacteriovora</name>
    <dbReference type="NCBI Taxonomy" id="3069753"/>
    <lineage>
        <taxon>Bacteria</taxon>
        <taxon>Pseudomonadati</taxon>
        <taxon>Pseudomonadota</taxon>
        <taxon>Gammaproteobacteria</taxon>
        <taxon>Natronospirales</taxon>
        <taxon>Natronospiraceae</taxon>
        <taxon>Natronospira</taxon>
    </lineage>
</organism>
<dbReference type="NCBIfam" id="TIGR02823">
    <property type="entry name" value="oxido_YhdH"/>
    <property type="match status" value="1"/>
</dbReference>
<dbReference type="PANTHER" id="PTHR43677:SF1">
    <property type="entry name" value="ACRYLYL-COA REDUCTASE ACUI-RELATED"/>
    <property type="match status" value="1"/>
</dbReference>
<dbReference type="InterPro" id="IPR011032">
    <property type="entry name" value="GroES-like_sf"/>
</dbReference>
<dbReference type="Gene3D" id="3.90.180.10">
    <property type="entry name" value="Medium-chain alcohol dehydrogenases, catalytic domain"/>
    <property type="match status" value="1"/>
</dbReference>
<dbReference type="Gene3D" id="3.40.50.720">
    <property type="entry name" value="NAD(P)-binding Rossmann-like Domain"/>
    <property type="match status" value="1"/>
</dbReference>
<dbReference type="Pfam" id="PF00107">
    <property type="entry name" value="ADH_zinc_N"/>
    <property type="match status" value="1"/>
</dbReference>
<evidence type="ECO:0000313" key="3">
    <source>
        <dbReference type="Proteomes" id="UP001239019"/>
    </source>
</evidence>
<dbReference type="InterPro" id="IPR013154">
    <property type="entry name" value="ADH-like_N"/>
</dbReference>
<name>A0ABU0W9T8_9GAMM</name>
<dbReference type="EMBL" id="JAVDDT010000004">
    <property type="protein sequence ID" value="MDQ2069735.1"/>
    <property type="molecule type" value="Genomic_DNA"/>
</dbReference>
<dbReference type="InterPro" id="IPR014188">
    <property type="entry name" value="Acrylyl-CoA_reductase_AcuI"/>
</dbReference>
<accession>A0ABU0W9T8</accession>
<dbReference type="PANTHER" id="PTHR43677">
    <property type="entry name" value="SHORT-CHAIN DEHYDROGENASE/REDUCTASE"/>
    <property type="match status" value="1"/>
</dbReference>